<feature type="domain" description="C2H2-type" evidence="14">
    <location>
        <begin position="375"/>
        <end position="402"/>
    </location>
</feature>
<dbReference type="EMBL" id="SEYY01023226">
    <property type="protein sequence ID" value="KAB7495019.1"/>
    <property type="molecule type" value="Genomic_DNA"/>
</dbReference>
<evidence type="ECO:0000256" key="5">
    <source>
        <dbReference type="ARBA" id="ARBA00022771"/>
    </source>
</evidence>
<dbReference type="FunFam" id="3.30.160.60:FF:000446">
    <property type="entry name" value="Zinc finger protein"/>
    <property type="match status" value="1"/>
</dbReference>
<evidence type="ECO:0000256" key="11">
    <source>
        <dbReference type="PROSITE-ProRule" id="PRU00042"/>
    </source>
</evidence>
<dbReference type="GO" id="GO:0008270">
    <property type="term" value="F:zinc ion binding"/>
    <property type="evidence" value="ECO:0007669"/>
    <property type="project" value="UniProtKB-KW"/>
</dbReference>
<dbReference type="Gene3D" id="3.30.710.10">
    <property type="entry name" value="Potassium Channel Kv1.1, Chain A"/>
    <property type="match status" value="1"/>
</dbReference>
<evidence type="ECO:0000256" key="7">
    <source>
        <dbReference type="ARBA" id="ARBA00023015"/>
    </source>
</evidence>
<comment type="similarity">
    <text evidence="2">Belongs to the krueppel C2H2-type zinc-finger protein family.</text>
</comment>
<keyword evidence="9" id="KW-0804">Transcription</keyword>
<sequence>MSEVLCLKWNNHKSIFLQNLSSLRTQQNPIFLKLKYTELYSDATLACNGKYFSVHRLVLSTCSEYFEEMFEKMNRQNVHPFIIVTNIEYSYLEALLNFMYNGEVNVLHEMLPGLMKAAEILKIKGLAVPDEETSEKELSNVHERDGNLSAFDISGCHPKSPVKYTSPTKNQLVDENLEPLQNHCSFEDGNTQSEILPSNIETNKSIDTCRFQTKEEFFEMYSLESNKEAMNSSSDSINYQNNIVESRNTQNEIKVEHEFVEQKVMQIPSTSSSIFSEHIPQQLTSNVTLMQPTLSQSFINSDEHISYCRSTEEVECEKEAGIEFEIDQPNDKRSTSVASHSSPVSKKCPKCPYVTKYVSTLRRHIMFKHTGEKPHQCHFCPYRSAHNFNMKKHMMIHTGEKPFSCPLCSYKASQNSNIKAHMKCHEKNQ</sequence>
<evidence type="ECO:0000256" key="6">
    <source>
        <dbReference type="ARBA" id="ARBA00022833"/>
    </source>
</evidence>
<dbReference type="InterPro" id="IPR036236">
    <property type="entry name" value="Znf_C2H2_sf"/>
</dbReference>
<dbReference type="SUPFAM" id="SSF57667">
    <property type="entry name" value="beta-beta-alpha zinc fingers"/>
    <property type="match status" value="2"/>
</dbReference>
<reference evidence="15 16" key="1">
    <citation type="journal article" date="2019" name="PLoS Biol.">
        <title>Sex chromosomes control vertical transmission of feminizing Wolbachia symbionts in an isopod.</title>
        <authorList>
            <person name="Becking T."/>
            <person name="Chebbi M.A."/>
            <person name="Giraud I."/>
            <person name="Moumen B."/>
            <person name="Laverre T."/>
            <person name="Caubet Y."/>
            <person name="Peccoud J."/>
            <person name="Gilbert C."/>
            <person name="Cordaux R."/>
        </authorList>
    </citation>
    <scope>NUCLEOTIDE SEQUENCE [LARGE SCALE GENOMIC DNA]</scope>
    <source>
        <strain evidence="15">ANa2</strain>
        <tissue evidence="15">Whole body excluding digestive tract and cuticle</tissue>
    </source>
</reference>
<dbReference type="GO" id="GO:0048513">
    <property type="term" value="P:animal organ development"/>
    <property type="evidence" value="ECO:0007669"/>
    <property type="project" value="UniProtKB-ARBA"/>
</dbReference>
<feature type="domain" description="BTB" evidence="13">
    <location>
        <begin position="41"/>
        <end position="108"/>
    </location>
</feature>
<dbReference type="OrthoDB" id="9982049at2759"/>
<feature type="domain" description="C2H2-type" evidence="14">
    <location>
        <begin position="346"/>
        <end position="374"/>
    </location>
</feature>
<evidence type="ECO:0000259" key="13">
    <source>
        <dbReference type="PROSITE" id="PS50097"/>
    </source>
</evidence>
<comment type="subcellular location">
    <subcellularLocation>
        <location evidence="1">Nucleus</location>
    </subcellularLocation>
</comment>
<dbReference type="Gene3D" id="3.30.160.60">
    <property type="entry name" value="Classic Zinc Finger"/>
    <property type="match status" value="2"/>
</dbReference>
<dbReference type="PANTHER" id="PTHR23110">
    <property type="entry name" value="BTB DOMAIN TRANSCRIPTION FACTOR"/>
    <property type="match status" value="1"/>
</dbReference>
<dbReference type="Proteomes" id="UP000326759">
    <property type="component" value="Unassembled WGS sequence"/>
</dbReference>
<dbReference type="InterPro" id="IPR011333">
    <property type="entry name" value="SKP1/BTB/POZ_sf"/>
</dbReference>
<keyword evidence="5 11" id="KW-0863">Zinc-finger</keyword>
<keyword evidence="7" id="KW-0805">Transcription regulation</keyword>
<dbReference type="InterPro" id="IPR013087">
    <property type="entry name" value="Znf_C2H2_type"/>
</dbReference>
<comment type="caution">
    <text evidence="15">The sequence shown here is derived from an EMBL/GenBank/DDBJ whole genome shotgun (WGS) entry which is preliminary data.</text>
</comment>
<feature type="domain" description="C2H2-type" evidence="14">
    <location>
        <begin position="403"/>
        <end position="429"/>
    </location>
</feature>
<evidence type="ECO:0000256" key="1">
    <source>
        <dbReference type="ARBA" id="ARBA00004123"/>
    </source>
</evidence>
<dbReference type="GO" id="GO:0005634">
    <property type="term" value="C:nucleus"/>
    <property type="evidence" value="ECO:0007669"/>
    <property type="project" value="UniProtKB-SubCell"/>
</dbReference>
<keyword evidence="6" id="KW-0862">Zinc</keyword>
<dbReference type="GO" id="GO:0048666">
    <property type="term" value="P:neuron development"/>
    <property type="evidence" value="ECO:0007669"/>
    <property type="project" value="UniProtKB-ARBA"/>
</dbReference>
<evidence type="ECO:0000256" key="4">
    <source>
        <dbReference type="ARBA" id="ARBA00022737"/>
    </source>
</evidence>
<dbReference type="PROSITE" id="PS50157">
    <property type="entry name" value="ZINC_FINGER_C2H2_2"/>
    <property type="match status" value="3"/>
</dbReference>
<feature type="region of interest" description="Disordered" evidence="12">
    <location>
        <begin position="325"/>
        <end position="345"/>
    </location>
</feature>
<dbReference type="FunFam" id="3.30.160.60:FF:001156">
    <property type="entry name" value="Zinc finger protein 407"/>
    <property type="match status" value="1"/>
</dbReference>
<evidence type="ECO:0000256" key="3">
    <source>
        <dbReference type="ARBA" id="ARBA00022723"/>
    </source>
</evidence>
<name>A0A5N5SN45_9CRUS</name>
<proteinExistence type="inferred from homology"/>
<dbReference type="InterPro" id="IPR000210">
    <property type="entry name" value="BTB/POZ_dom"/>
</dbReference>
<keyword evidence="8" id="KW-0238">DNA-binding</keyword>
<evidence type="ECO:0000256" key="10">
    <source>
        <dbReference type="ARBA" id="ARBA00023242"/>
    </source>
</evidence>
<gene>
    <name evidence="15" type="primary">ttk_5</name>
    <name evidence="15" type="ORF">Anas_13730</name>
</gene>
<dbReference type="SMART" id="SM00355">
    <property type="entry name" value="ZnF_C2H2"/>
    <property type="match status" value="3"/>
</dbReference>
<dbReference type="SMART" id="SM00225">
    <property type="entry name" value="BTB"/>
    <property type="match status" value="1"/>
</dbReference>
<feature type="compositionally biased region" description="Low complexity" evidence="12">
    <location>
        <begin position="335"/>
        <end position="345"/>
    </location>
</feature>
<evidence type="ECO:0000256" key="2">
    <source>
        <dbReference type="ARBA" id="ARBA00006991"/>
    </source>
</evidence>
<dbReference type="GO" id="GO:0006357">
    <property type="term" value="P:regulation of transcription by RNA polymerase II"/>
    <property type="evidence" value="ECO:0007669"/>
    <property type="project" value="TreeGrafter"/>
</dbReference>
<evidence type="ECO:0000256" key="8">
    <source>
        <dbReference type="ARBA" id="ARBA00023125"/>
    </source>
</evidence>
<dbReference type="CDD" id="cd18315">
    <property type="entry name" value="BTB_POZ_BAB-like"/>
    <property type="match status" value="1"/>
</dbReference>
<protein>
    <submittedName>
        <fullName evidence="15">Protein tramtrack, alpha isoform</fullName>
    </submittedName>
</protein>
<keyword evidence="4" id="KW-0677">Repeat</keyword>
<dbReference type="AlphaFoldDB" id="A0A5N5SN45"/>
<dbReference type="SUPFAM" id="SSF54695">
    <property type="entry name" value="POZ domain"/>
    <property type="match status" value="1"/>
</dbReference>
<dbReference type="InterPro" id="IPR051095">
    <property type="entry name" value="Dros_DevTransReg"/>
</dbReference>
<dbReference type="PANTHER" id="PTHR23110:SF93">
    <property type="entry name" value="ZINC FINGER AND BTB DOMAIN-CONTAINING PROTEIN 14-LIKE PROTEIN"/>
    <property type="match status" value="1"/>
</dbReference>
<keyword evidence="10" id="KW-0539">Nucleus</keyword>
<evidence type="ECO:0000256" key="9">
    <source>
        <dbReference type="ARBA" id="ARBA00023163"/>
    </source>
</evidence>
<dbReference type="GO" id="GO:0003006">
    <property type="term" value="P:developmental process involved in reproduction"/>
    <property type="evidence" value="ECO:0007669"/>
    <property type="project" value="UniProtKB-ARBA"/>
</dbReference>
<dbReference type="Pfam" id="PF00651">
    <property type="entry name" value="BTB"/>
    <property type="match status" value="1"/>
</dbReference>
<evidence type="ECO:0000259" key="14">
    <source>
        <dbReference type="PROSITE" id="PS50157"/>
    </source>
</evidence>
<dbReference type="GO" id="GO:0003677">
    <property type="term" value="F:DNA binding"/>
    <property type="evidence" value="ECO:0007669"/>
    <property type="project" value="UniProtKB-KW"/>
</dbReference>
<evidence type="ECO:0000313" key="15">
    <source>
        <dbReference type="EMBL" id="KAB7495019.1"/>
    </source>
</evidence>
<dbReference type="PROSITE" id="PS50097">
    <property type="entry name" value="BTB"/>
    <property type="match status" value="1"/>
</dbReference>
<evidence type="ECO:0000313" key="16">
    <source>
        <dbReference type="Proteomes" id="UP000326759"/>
    </source>
</evidence>
<evidence type="ECO:0000256" key="12">
    <source>
        <dbReference type="SAM" id="MobiDB-lite"/>
    </source>
</evidence>
<accession>A0A5N5SN45</accession>
<keyword evidence="3" id="KW-0479">Metal-binding</keyword>
<keyword evidence="16" id="KW-1185">Reference proteome</keyword>
<organism evidence="15 16">
    <name type="scientific">Armadillidium nasatum</name>
    <dbReference type="NCBI Taxonomy" id="96803"/>
    <lineage>
        <taxon>Eukaryota</taxon>
        <taxon>Metazoa</taxon>
        <taxon>Ecdysozoa</taxon>
        <taxon>Arthropoda</taxon>
        <taxon>Crustacea</taxon>
        <taxon>Multicrustacea</taxon>
        <taxon>Malacostraca</taxon>
        <taxon>Eumalacostraca</taxon>
        <taxon>Peracarida</taxon>
        <taxon>Isopoda</taxon>
        <taxon>Oniscidea</taxon>
        <taxon>Crinocheta</taxon>
        <taxon>Armadillidiidae</taxon>
        <taxon>Armadillidium</taxon>
    </lineage>
</organism>